<dbReference type="InterPro" id="IPR003728">
    <property type="entry name" value="Ribosome_maturation_RimP"/>
</dbReference>
<dbReference type="InterPro" id="IPR028989">
    <property type="entry name" value="RimP_N"/>
</dbReference>
<dbReference type="PANTHER" id="PTHR33867:SF1">
    <property type="entry name" value="RIBOSOME MATURATION FACTOR RIMP"/>
    <property type="match status" value="1"/>
</dbReference>
<organism evidence="6 7">
    <name type="scientific">Mycolicibacterium arenosum</name>
    <dbReference type="NCBI Taxonomy" id="2952157"/>
    <lineage>
        <taxon>Bacteria</taxon>
        <taxon>Bacillati</taxon>
        <taxon>Actinomycetota</taxon>
        <taxon>Actinomycetes</taxon>
        <taxon>Mycobacteriales</taxon>
        <taxon>Mycobacteriaceae</taxon>
        <taxon>Mycolicibacterium</taxon>
    </lineage>
</organism>
<evidence type="ECO:0000259" key="5">
    <source>
        <dbReference type="Pfam" id="PF17384"/>
    </source>
</evidence>
<accession>A0ABT1MAN6</accession>
<dbReference type="Gene3D" id="3.30.300.70">
    <property type="entry name" value="RimP-like superfamily, N-terminal"/>
    <property type="match status" value="1"/>
</dbReference>
<reference evidence="6 7" key="1">
    <citation type="submission" date="2022-06" db="EMBL/GenBank/DDBJ databases">
        <title>Mycolicibacterium sp. CAU 1645 isolated from seawater.</title>
        <authorList>
            <person name="Kim W."/>
        </authorList>
    </citation>
    <scope>NUCLEOTIDE SEQUENCE [LARGE SCALE GENOMIC DNA]</scope>
    <source>
        <strain evidence="6 7">CAU 1645</strain>
    </source>
</reference>
<dbReference type="SUPFAM" id="SSF75420">
    <property type="entry name" value="YhbC-like, N-terminal domain"/>
    <property type="match status" value="1"/>
</dbReference>
<evidence type="ECO:0000313" key="7">
    <source>
        <dbReference type="Proteomes" id="UP001651690"/>
    </source>
</evidence>
<dbReference type="InterPro" id="IPR035956">
    <property type="entry name" value="RimP_N_sf"/>
</dbReference>
<dbReference type="RefSeq" id="WP_255064116.1">
    <property type="nucleotide sequence ID" value="NZ_JANDBD010000015.1"/>
</dbReference>
<dbReference type="EMBL" id="JANDBD010000015">
    <property type="protein sequence ID" value="MCP9276193.1"/>
    <property type="molecule type" value="Genomic_DNA"/>
</dbReference>
<dbReference type="Pfam" id="PF17384">
    <property type="entry name" value="DUF150_C"/>
    <property type="match status" value="1"/>
</dbReference>
<keyword evidence="1 3" id="KW-0963">Cytoplasm</keyword>
<comment type="function">
    <text evidence="3">Required for maturation of 30S ribosomal subunits.</text>
</comment>
<keyword evidence="7" id="KW-1185">Reference proteome</keyword>
<dbReference type="InterPro" id="IPR028998">
    <property type="entry name" value="RimP_C"/>
</dbReference>
<evidence type="ECO:0000256" key="2">
    <source>
        <dbReference type="ARBA" id="ARBA00022517"/>
    </source>
</evidence>
<comment type="similarity">
    <text evidence="3">Belongs to the RimP family.</text>
</comment>
<dbReference type="HAMAP" id="MF_01077">
    <property type="entry name" value="RimP"/>
    <property type="match status" value="1"/>
</dbReference>
<evidence type="ECO:0000313" key="6">
    <source>
        <dbReference type="EMBL" id="MCP9276193.1"/>
    </source>
</evidence>
<dbReference type="CDD" id="cd01734">
    <property type="entry name" value="YlxS_C"/>
    <property type="match status" value="1"/>
</dbReference>
<feature type="domain" description="Ribosome maturation factor RimP N-terminal" evidence="4">
    <location>
        <begin position="26"/>
        <end position="95"/>
    </location>
</feature>
<comment type="subcellular location">
    <subcellularLocation>
        <location evidence="3">Cytoplasm</location>
    </subcellularLocation>
</comment>
<proteinExistence type="inferred from homology"/>
<sequence length="188" mass="19929">MASDAPLRSARLPSPEQVVELLEGDFAQAGYDIEDVVVDAATRPPRIVIVADGDTPPDLDAIAALARTASERLDDADGADPFVPYVLEVTSPGVERPLTAERHFRRARGRKAEVTMSDGSQQIARIGEITDGTVRLVVAGAKPSQFAVRDVALADIVKAVVQVEFSPPGRKEIELAGGTTESGREADS</sequence>
<dbReference type="NCBIfam" id="NF000930">
    <property type="entry name" value="PRK00092.2-2"/>
    <property type="match status" value="1"/>
</dbReference>
<evidence type="ECO:0000256" key="1">
    <source>
        <dbReference type="ARBA" id="ARBA00022490"/>
    </source>
</evidence>
<evidence type="ECO:0000259" key="4">
    <source>
        <dbReference type="Pfam" id="PF02576"/>
    </source>
</evidence>
<dbReference type="Proteomes" id="UP001651690">
    <property type="component" value="Unassembled WGS sequence"/>
</dbReference>
<evidence type="ECO:0000256" key="3">
    <source>
        <dbReference type="HAMAP-Rule" id="MF_01077"/>
    </source>
</evidence>
<feature type="domain" description="Ribosome maturation factor RimP C-terminal" evidence="5">
    <location>
        <begin position="98"/>
        <end position="165"/>
    </location>
</feature>
<dbReference type="Pfam" id="PF02576">
    <property type="entry name" value="RimP_N"/>
    <property type="match status" value="1"/>
</dbReference>
<comment type="caution">
    <text evidence="6">The sequence shown here is derived from an EMBL/GenBank/DDBJ whole genome shotgun (WGS) entry which is preliminary data.</text>
</comment>
<keyword evidence="2 3" id="KW-0690">Ribosome biogenesis</keyword>
<protein>
    <recommendedName>
        <fullName evidence="3">Ribosome maturation factor RimP</fullName>
    </recommendedName>
</protein>
<gene>
    <name evidence="3 6" type="primary">rimP</name>
    <name evidence="6" type="ORF">NM203_28800</name>
</gene>
<name>A0ABT1MAN6_9MYCO</name>
<dbReference type="PANTHER" id="PTHR33867">
    <property type="entry name" value="RIBOSOME MATURATION FACTOR RIMP"/>
    <property type="match status" value="1"/>
</dbReference>